<dbReference type="RefSeq" id="WP_047251627.1">
    <property type="nucleotide sequence ID" value="NZ_CP011367.1"/>
</dbReference>
<dbReference type="Proteomes" id="UP000064201">
    <property type="component" value="Chromosome"/>
</dbReference>
<evidence type="ECO:0000256" key="3">
    <source>
        <dbReference type="ARBA" id="ARBA00022679"/>
    </source>
</evidence>
<comment type="catalytic activity">
    <reaction evidence="8">
        <text>adenosine + phosphate = alpha-D-ribose 1-phosphate + adenine</text>
        <dbReference type="Rhea" id="RHEA:27642"/>
        <dbReference type="ChEBI" id="CHEBI:16335"/>
        <dbReference type="ChEBI" id="CHEBI:16708"/>
        <dbReference type="ChEBI" id="CHEBI:43474"/>
        <dbReference type="ChEBI" id="CHEBI:57720"/>
        <dbReference type="EC" id="2.4.2.1"/>
    </reaction>
    <physiologicalReaction direction="left-to-right" evidence="8">
        <dbReference type="Rhea" id="RHEA:27643"/>
    </physiologicalReaction>
</comment>
<proteinExistence type="inferred from homology"/>
<comment type="catalytic activity">
    <reaction evidence="9">
        <text>S-methyl-5'-thioadenosine + phosphate = 5-(methylsulfanyl)-alpha-D-ribose 1-phosphate + adenine</text>
        <dbReference type="Rhea" id="RHEA:11852"/>
        <dbReference type="ChEBI" id="CHEBI:16708"/>
        <dbReference type="ChEBI" id="CHEBI:17509"/>
        <dbReference type="ChEBI" id="CHEBI:43474"/>
        <dbReference type="ChEBI" id="CHEBI:58533"/>
        <dbReference type="EC" id="2.4.2.28"/>
    </reaction>
    <physiologicalReaction direction="left-to-right" evidence="9">
        <dbReference type="Rhea" id="RHEA:11853"/>
    </physiologicalReaction>
</comment>
<evidence type="ECO:0000256" key="6">
    <source>
        <dbReference type="ARBA" id="ARBA00022833"/>
    </source>
</evidence>
<dbReference type="GO" id="GO:0017061">
    <property type="term" value="F:S-methyl-5-thioadenosine phosphorylase activity"/>
    <property type="evidence" value="ECO:0007669"/>
    <property type="project" value="UniProtKB-EC"/>
</dbReference>
<keyword evidence="5" id="KW-0378">Hydrolase</keyword>
<comment type="catalytic activity">
    <reaction evidence="1">
        <text>inosine + phosphate = alpha-D-ribose 1-phosphate + hypoxanthine</text>
        <dbReference type="Rhea" id="RHEA:27646"/>
        <dbReference type="ChEBI" id="CHEBI:17368"/>
        <dbReference type="ChEBI" id="CHEBI:17596"/>
        <dbReference type="ChEBI" id="CHEBI:43474"/>
        <dbReference type="ChEBI" id="CHEBI:57720"/>
        <dbReference type="EC" id="2.4.2.1"/>
    </reaction>
    <physiologicalReaction direction="left-to-right" evidence="1">
        <dbReference type="Rhea" id="RHEA:27647"/>
    </physiologicalReaction>
</comment>
<dbReference type="GO" id="GO:0016787">
    <property type="term" value="F:hydrolase activity"/>
    <property type="evidence" value="ECO:0007669"/>
    <property type="project" value="UniProtKB-KW"/>
</dbReference>
<keyword evidence="6" id="KW-0862">Zinc</keyword>
<dbReference type="InterPro" id="IPR038371">
    <property type="entry name" value="Cu_polyphenol_OxRdtase_sf"/>
</dbReference>
<organism evidence="11 12">
    <name type="scientific">Thioalkalivibrio versutus</name>
    <dbReference type="NCBI Taxonomy" id="106634"/>
    <lineage>
        <taxon>Bacteria</taxon>
        <taxon>Pseudomonadati</taxon>
        <taxon>Pseudomonadota</taxon>
        <taxon>Gammaproteobacteria</taxon>
        <taxon>Chromatiales</taxon>
        <taxon>Ectothiorhodospiraceae</taxon>
        <taxon>Thioalkalivibrio</taxon>
    </lineage>
</organism>
<keyword evidence="4" id="KW-0479">Metal-binding</keyword>
<evidence type="ECO:0000256" key="2">
    <source>
        <dbReference type="ARBA" id="ARBA00007353"/>
    </source>
</evidence>
<evidence type="ECO:0000256" key="8">
    <source>
        <dbReference type="ARBA" id="ARBA00048968"/>
    </source>
</evidence>
<evidence type="ECO:0000313" key="11">
    <source>
        <dbReference type="EMBL" id="AKJ95904.1"/>
    </source>
</evidence>
<dbReference type="PANTHER" id="PTHR30616">
    <property type="entry name" value="UNCHARACTERIZED PROTEIN YFIH"/>
    <property type="match status" value="1"/>
</dbReference>
<dbReference type="CDD" id="cd16833">
    <property type="entry name" value="YfiH"/>
    <property type="match status" value="1"/>
</dbReference>
<dbReference type="InterPro" id="IPR003730">
    <property type="entry name" value="Cu_polyphenol_OxRdtase"/>
</dbReference>
<dbReference type="KEGG" id="tvr:TVD_11305"/>
<evidence type="ECO:0000256" key="1">
    <source>
        <dbReference type="ARBA" id="ARBA00000553"/>
    </source>
</evidence>
<evidence type="ECO:0000313" key="12">
    <source>
        <dbReference type="Proteomes" id="UP000064201"/>
    </source>
</evidence>
<dbReference type="GO" id="GO:0005507">
    <property type="term" value="F:copper ion binding"/>
    <property type="evidence" value="ECO:0007669"/>
    <property type="project" value="TreeGrafter"/>
</dbReference>
<evidence type="ECO:0000256" key="7">
    <source>
        <dbReference type="ARBA" id="ARBA00047989"/>
    </source>
</evidence>
<dbReference type="PANTHER" id="PTHR30616:SF2">
    <property type="entry name" value="PURINE NUCLEOSIDE PHOSPHORYLASE LACC1"/>
    <property type="match status" value="1"/>
</dbReference>
<dbReference type="Gene3D" id="3.60.140.10">
    <property type="entry name" value="CNF1/YfiH-like putative cysteine hydrolases"/>
    <property type="match status" value="1"/>
</dbReference>
<gene>
    <name evidence="11" type="ORF">TVD_11305</name>
</gene>
<comment type="catalytic activity">
    <reaction evidence="7">
        <text>adenosine + H2O + H(+) = inosine + NH4(+)</text>
        <dbReference type="Rhea" id="RHEA:24408"/>
        <dbReference type="ChEBI" id="CHEBI:15377"/>
        <dbReference type="ChEBI" id="CHEBI:15378"/>
        <dbReference type="ChEBI" id="CHEBI:16335"/>
        <dbReference type="ChEBI" id="CHEBI:17596"/>
        <dbReference type="ChEBI" id="CHEBI:28938"/>
        <dbReference type="EC" id="3.5.4.4"/>
    </reaction>
    <physiologicalReaction direction="left-to-right" evidence="7">
        <dbReference type="Rhea" id="RHEA:24409"/>
    </physiologicalReaction>
</comment>
<dbReference type="SUPFAM" id="SSF64438">
    <property type="entry name" value="CNF1/YfiH-like putative cysteine hydrolases"/>
    <property type="match status" value="1"/>
</dbReference>
<accession>A0A0G3G6A4</accession>
<protein>
    <recommendedName>
        <fullName evidence="10">Purine nucleoside phosphorylase</fullName>
    </recommendedName>
</protein>
<keyword evidence="12" id="KW-1185">Reference proteome</keyword>
<comment type="similarity">
    <text evidence="2 10">Belongs to the purine nucleoside phosphorylase YfiH/LACC1 family.</text>
</comment>
<evidence type="ECO:0000256" key="9">
    <source>
        <dbReference type="ARBA" id="ARBA00049893"/>
    </source>
</evidence>
<dbReference type="NCBIfam" id="TIGR00726">
    <property type="entry name" value="peptidoglycan editing factor PgeF"/>
    <property type="match status" value="1"/>
</dbReference>
<dbReference type="EMBL" id="CP011367">
    <property type="protein sequence ID" value="AKJ95904.1"/>
    <property type="molecule type" value="Genomic_DNA"/>
</dbReference>
<evidence type="ECO:0000256" key="5">
    <source>
        <dbReference type="ARBA" id="ARBA00022801"/>
    </source>
</evidence>
<keyword evidence="3" id="KW-0808">Transferase</keyword>
<dbReference type="OrthoDB" id="4279at2"/>
<sequence length="260" mass="26853">MPETLPLLAPSPGELPAGVRAVQTTRVGGVSAGPWAALNLALHTGDDPEHVAENRRRLEQSLGLAAPIAWPRQVHGTGVTSADTLHAALEAGDAAEADAVVSDRPGVVCAVQTADCLPVVLATADGAAVGVAHAGWRGLADGVLEASVEALKTLRPGMPIQAWMGAAIGPAAFEVGPEVREAFVAHDPEAVAAFCPGAEGRLLADLYLLARQRLQRAGVAQVAGGGRCTFSEADTFFSYRRDGETGRMGTLVWVDPGHLR</sequence>
<evidence type="ECO:0000256" key="10">
    <source>
        <dbReference type="RuleBase" id="RU361274"/>
    </source>
</evidence>
<dbReference type="InterPro" id="IPR011324">
    <property type="entry name" value="Cytotoxic_necrot_fac-like_cat"/>
</dbReference>
<name>A0A0G3G6A4_9GAMM</name>
<dbReference type="Pfam" id="PF02578">
    <property type="entry name" value="Cu-oxidase_4"/>
    <property type="match status" value="1"/>
</dbReference>
<dbReference type="PATRIC" id="fig|106634.4.peg.2306"/>
<dbReference type="AlphaFoldDB" id="A0A0G3G6A4"/>
<dbReference type="STRING" id="106634.TVD_11305"/>
<reference evidence="11 12" key="1">
    <citation type="submission" date="2015-04" db="EMBL/GenBank/DDBJ databases">
        <title>Complete Sequence for the Genome of the Thioalkalivibrio versutus D301.</title>
        <authorList>
            <person name="Mu T."/>
            <person name="Zhou J."/>
            <person name="Xu X."/>
        </authorList>
    </citation>
    <scope>NUCLEOTIDE SEQUENCE [LARGE SCALE GENOMIC DNA]</scope>
    <source>
        <strain evidence="11 12">D301</strain>
    </source>
</reference>
<evidence type="ECO:0000256" key="4">
    <source>
        <dbReference type="ARBA" id="ARBA00022723"/>
    </source>
</evidence>